<name>A0ABR3YAY2_9EURO</name>
<accession>A0ABR3YAY2</accession>
<dbReference type="PANTHER" id="PTHR23422:SF11">
    <property type="entry name" value="DIPEPTIDYL PEPTIDASE 3"/>
    <property type="match status" value="1"/>
</dbReference>
<keyword evidence="1" id="KW-0479">Metal-binding</keyword>
<protein>
    <submittedName>
        <fullName evidence="3">Uncharacterized protein</fullName>
    </submittedName>
</protein>
<evidence type="ECO:0000256" key="2">
    <source>
        <dbReference type="ARBA" id="ARBA00022801"/>
    </source>
</evidence>
<evidence type="ECO:0000313" key="4">
    <source>
        <dbReference type="Proteomes" id="UP001583193"/>
    </source>
</evidence>
<dbReference type="EMBL" id="JAVDPF010000002">
    <property type="protein sequence ID" value="KAL1885466.1"/>
    <property type="molecule type" value="Genomic_DNA"/>
</dbReference>
<dbReference type="PANTHER" id="PTHR23422">
    <property type="entry name" value="DIPEPTIDYL PEPTIDASE III-RELATED"/>
    <property type="match status" value="1"/>
</dbReference>
<organism evidence="3 4">
    <name type="scientific">Paecilomyces lecythidis</name>
    <dbReference type="NCBI Taxonomy" id="3004212"/>
    <lineage>
        <taxon>Eukaryota</taxon>
        <taxon>Fungi</taxon>
        <taxon>Dikarya</taxon>
        <taxon>Ascomycota</taxon>
        <taxon>Pezizomycotina</taxon>
        <taxon>Eurotiomycetes</taxon>
        <taxon>Eurotiomycetidae</taxon>
        <taxon>Eurotiales</taxon>
        <taxon>Thermoascaceae</taxon>
        <taxon>Paecilomyces</taxon>
    </lineage>
</organism>
<evidence type="ECO:0000256" key="1">
    <source>
        <dbReference type="ARBA" id="ARBA00022723"/>
    </source>
</evidence>
<dbReference type="Pfam" id="PF03571">
    <property type="entry name" value="Peptidase_M49"/>
    <property type="match status" value="1"/>
</dbReference>
<dbReference type="Proteomes" id="UP001583193">
    <property type="component" value="Unassembled WGS sequence"/>
</dbReference>
<keyword evidence="2" id="KW-0378">Hydrolase</keyword>
<evidence type="ECO:0000313" key="3">
    <source>
        <dbReference type="EMBL" id="KAL1885466.1"/>
    </source>
</evidence>
<proteinExistence type="predicted"/>
<comment type="caution">
    <text evidence="3">The sequence shown here is derived from an EMBL/GenBank/DDBJ whole genome shotgun (WGS) entry which is preliminary data.</text>
</comment>
<gene>
    <name evidence="3" type="ORF">Plec18167_000960</name>
</gene>
<dbReference type="Gene3D" id="3.30.540.30">
    <property type="match status" value="2"/>
</dbReference>
<sequence>MSAFHQTYRIEARSVFDSLVKNQETTYAAYSHHLSRACWHGSRIVLRQTSLEAEGIFDFIIELHRACNGRWDDFLNLGIGQEELNTWLDFAGMFLSSLGNYFGDGDRKVIPDISEDTLHKLGSISPGANEKLKNILHPMLSAQPAIMGYLDDNCQSSYYLGTEQVTRAEIDAIKKIMHANKVAPENTRLRKYTCDTSSVFEKRYIFEILQASAEKDPEPQLLGYIRIGNHCPSRIFLKRGDYAAEMANISAEITEARKYATTEEQKTALSHLIESFNTGKYQAFRSAQEIWVKDKAPLVEHCMGFLFGYRDPYGARAEWQGAVGIAHSEETTKTRQLVCRIPEIMRTFPWAIPNDNDGKGPFEPSEPDLPHFTIIHR</sequence>
<keyword evidence="4" id="KW-1185">Reference proteome</keyword>
<dbReference type="InterPro" id="IPR039461">
    <property type="entry name" value="Peptidase_M49"/>
</dbReference>
<reference evidence="3 4" key="1">
    <citation type="journal article" date="2024" name="IMA Fungus">
        <title>IMA Genome - F19 : A genome assembly and annotation guide to empower mycologists, including annotated draft genome sequences of Ceratocystis pirilliformis, Diaporthe australafricana, Fusarium ophioides, Paecilomyces lecythidis, and Sporothrix stenoceras.</title>
        <authorList>
            <person name="Aylward J."/>
            <person name="Wilson A.M."/>
            <person name="Visagie C.M."/>
            <person name="Spraker J."/>
            <person name="Barnes I."/>
            <person name="Buitendag C."/>
            <person name="Ceriani C."/>
            <person name="Del Mar Angel L."/>
            <person name="du Plessis D."/>
            <person name="Fuchs T."/>
            <person name="Gasser K."/>
            <person name="Kramer D."/>
            <person name="Li W."/>
            <person name="Munsamy K."/>
            <person name="Piso A."/>
            <person name="Price J.L."/>
            <person name="Sonnekus B."/>
            <person name="Thomas C."/>
            <person name="van der Nest A."/>
            <person name="van Dijk A."/>
            <person name="van Heerden A."/>
            <person name="van Vuuren N."/>
            <person name="Yilmaz N."/>
            <person name="Duong T.A."/>
            <person name="van der Merwe N.A."/>
            <person name="Wingfield M.J."/>
            <person name="Wingfield B.D."/>
        </authorList>
    </citation>
    <scope>NUCLEOTIDE SEQUENCE [LARGE SCALE GENOMIC DNA]</scope>
    <source>
        <strain evidence="3 4">CMW 18167</strain>
    </source>
</reference>